<gene>
    <name evidence="3" type="ordered locus">Marky_1744</name>
</gene>
<dbReference type="GO" id="GO:0005737">
    <property type="term" value="C:cytoplasm"/>
    <property type="evidence" value="ECO:0007669"/>
    <property type="project" value="TreeGrafter"/>
</dbReference>
<dbReference type="PANTHER" id="PTHR13847:SF289">
    <property type="entry name" value="GLYCINE OXIDASE"/>
    <property type="match status" value="1"/>
</dbReference>
<name>F2NMU5_MARHT</name>
<dbReference type="HOGENOM" id="CLU_007884_4_5_0"/>
<sequence length="323" mass="34491">MRTEVAVVGGGAIGSLVAYALQRAGLMVTLLEPDKPGAAWRASAGMLAPHAEGLSGELLAWAEESLERYPALVRALEETSGVRVPLVLEGTWVVARSDAEAEALAPLEPLPAPLDRVRGARGGRQYPGGQVDPQALVHAARTALERLGGRILPAEARGYDAAVDGVRVYLEREVLRAEQLVLAAGAWSARFGLPVRPLRGEALLLAGRAPNTPAFVGEGYLLPRALGVYVGATSREGWGRSANLWGLRWLADYAHETFPWLETAPLREVYAGHRPAAERPWVGPVEPRVWAAVGHGRNGVLLAPATARILTQRILGPKPHPIP</sequence>
<evidence type="ECO:0000256" key="1">
    <source>
        <dbReference type="ARBA" id="ARBA00023002"/>
    </source>
</evidence>
<dbReference type="EMBL" id="CP002630">
    <property type="protein sequence ID" value="AEB12479.1"/>
    <property type="molecule type" value="Genomic_DNA"/>
</dbReference>
<dbReference type="Gene3D" id="3.30.9.10">
    <property type="entry name" value="D-Amino Acid Oxidase, subunit A, domain 2"/>
    <property type="match status" value="1"/>
</dbReference>
<dbReference type="PANTHER" id="PTHR13847">
    <property type="entry name" value="SARCOSINE DEHYDROGENASE-RELATED"/>
    <property type="match status" value="1"/>
</dbReference>
<keyword evidence="4" id="KW-1185">Reference proteome</keyword>
<evidence type="ECO:0000313" key="3">
    <source>
        <dbReference type="EMBL" id="AEB12479.1"/>
    </source>
</evidence>
<dbReference type="GO" id="GO:0016491">
    <property type="term" value="F:oxidoreductase activity"/>
    <property type="evidence" value="ECO:0007669"/>
    <property type="project" value="UniProtKB-KW"/>
</dbReference>
<dbReference type="AlphaFoldDB" id="F2NMU5"/>
<proteinExistence type="predicted"/>
<dbReference type="Proteomes" id="UP000007030">
    <property type="component" value="Chromosome"/>
</dbReference>
<evidence type="ECO:0000313" key="4">
    <source>
        <dbReference type="Proteomes" id="UP000007030"/>
    </source>
</evidence>
<protein>
    <submittedName>
        <fullName evidence="3">FAD dependent oxidoreductase</fullName>
    </submittedName>
</protein>
<dbReference type="Pfam" id="PF01266">
    <property type="entry name" value="DAO"/>
    <property type="match status" value="1"/>
</dbReference>
<dbReference type="OrthoDB" id="9794226at2"/>
<organism evidence="3 4">
    <name type="scientific">Marinithermus hydrothermalis (strain DSM 14884 / JCM 11576 / T1)</name>
    <dbReference type="NCBI Taxonomy" id="869210"/>
    <lineage>
        <taxon>Bacteria</taxon>
        <taxon>Thermotogati</taxon>
        <taxon>Deinococcota</taxon>
        <taxon>Deinococci</taxon>
        <taxon>Thermales</taxon>
        <taxon>Thermaceae</taxon>
        <taxon>Marinithermus</taxon>
    </lineage>
</organism>
<dbReference type="STRING" id="869210.Marky_1744"/>
<accession>F2NMU5</accession>
<dbReference type="eggNOG" id="COG0665">
    <property type="taxonomic scope" value="Bacteria"/>
</dbReference>
<reference evidence="3 4" key="1">
    <citation type="journal article" date="2012" name="Stand. Genomic Sci.">
        <title>Complete genome sequence of the aerobic, heterotroph Marinithermus hydrothermalis type strain (T1(T)) from a deep-sea hydrothermal vent chimney.</title>
        <authorList>
            <person name="Copeland A."/>
            <person name="Gu W."/>
            <person name="Yasawong M."/>
            <person name="Lapidus A."/>
            <person name="Lucas S."/>
            <person name="Deshpande S."/>
            <person name="Pagani I."/>
            <person name="Tapia R."/>
            <person name="Cheng J.F."/>
            <person name="Goodwin L.A."/>
            <person name="Pitluck S."/>
            <person name="Liolios K."/>
            <person name="Ivanova N."/>
            <person name="Mavromatis K."/>
            <person name="Mikhailova N."/>
            <person name="Pati A."/>
            <person name="Chen A."/>
            <person name="Palaniappan K."/>
            <person name="Land M."/>
            <person name="Pan C."/>
            <person name="Brambilla E.M."/>
            <person name="Rohde M."/>
            <person name="Tindall B.J."/>
            <person name="Sikorski J."/>
            <person name="Goker M."/>
            <person name="Detter J.C."/>
            <person name="Bristow J."/>
            <person name="Eisen J.A."/>
            <person name="Markowitz V."/>
            <person name="Hugenholtz P."/>
            <person name="Kyrpides N.C."/>
            <person name="Klenk H.P."/>
            <person name="Woyke T."/>
        </authorList>
    </citation>
    <scope>NUCLEOTIDE SEQUENCE [LARGE SCALE GENOMIC DNA]</scope>
    <source>
        <strain evidence="4">DSM 14884 / JCM 11576 / T1</strain>
    </source>
</reference>
<dbReference type="KEGG" id="mhd:Marky_1744"/>
<feature type="domain" description="FAD dependent oxidoreductase" evidence="2">
    <location>
        <begin position="5"/>
        <end position="313"/>
    </location>
</feature>
<dbReference type="RefSeq" id="WP_013704525.1">
    <property type="nucleotide sequence ID" value="NC_015387.1"/>
</dbReference>
<dbReference type="Gene3D" id="3.50.50.60">
    <property type="entry name" value="FAD/NAD(P)-binding domain"/>
    <property type="match status" value="1"/>
</dbReference>
<dbReference type="SUPFAM" id="SSF51905">
    <property type="entry name" value="FAD/NAD(P)-binding domain"/>
    <property type="match status" value="1"/>
</dbReference>
<dbReference type="InterPro" id="IPR006076">
    <property type="entry name" value="FAD-dep_OxRdtase"/>
</dbReference>
<keyword evidence="1" id="KW-0560">Oxidoreductase</keyword>
<dbReference type="SUPFAM" id="SSF54373">
    <property type="entry name" value="FAD-linked reductases, C-terminal domain"/>
    <property type="match status" value="1"/>
</dbReference>
<dbReference type="InterPro" id="IPR036188">
    <property type="entry name" value="FAD/NAD-bd_sf"/>
</dbReference>
<evidence type="ECO:0000259" key="2">
    <source>
        <dbReference type="Pfam" id="PF01266"/>
    </source>
</evidence>